<evidence type="ECO:0000256" key="8">
    <source>
        <dbReference type="RuleBase" id="RU363032"/>
    </source>
</evidence>
<dbReference type="EMBL" id="CP009268">
    <property type="protein sequence ID" value="AJA50714.1"/>
    <property type="molecule type" value="Genomic_DNA"/>
</dbReference>
<dbReference type="Proteomes" id="UP000030905">
    <property type="component" value="Chromosome"/>
</dbReference>
<reference evidence="11" key="2">
    <citation type="submission" date="2015-10" db="EMBL/GenBank/DDBJ databases">
        <title>Improved Draft Genome Sequence of Clostridium pasteurianum Strain ATCC 6013 (DSM 525) Using a Hybrid Next-Generation Sequencing Approach.</title>
        <authorList>
            <person name="Pyne M.E."/>
            <person name="Utturkar S.M."/>
            <person name="Brown S.D."/>
            <person name="Moo-Young M."/>
            <person name="Chung D.A."/>
            <person name="Chou P.C."/>
        </authorList>
    </citation>
    <scope>NUCLEOTIDE SEQUENCE</scope>
    <source>
        <strain evidence="11">ATCC 6013</strain>
    </source>
</reference>
<evidence type="ECO:0000256" key="2">
    <source>
        <dbReference type="ARBA" id="ARBA00022448"/>
    </source>
</evidence>
<dbReference type="PANTHER" id="PTHR30614:SF46">
    <property type="entry name" value="ABC TRANSPORTER MEMBRANE SPANNING PERMEASE-GLUTAMINE TRANSPORT"/>
    <property type="match status" value="1"/>
</dbReference>
<gene>
    <name evidence="10" type="primary">glnP1</name>
    <name evidence="10" type="ORF">CLPA_c06260</name>
    <name evidence="11" type="ORF">CP6013_02523</name>
</gene>
<protein>
    <submittedName>
        <fullName evidence="10">Glutamine transport system permease protein GlnP</fullName>
    </submittedName>
    <submittedName>
        <fullName evidence="11">Polar amino acid ABC transporter, inner membrane subunit</fullName>
    </submittedName>
</protein>
<reference evidence="11 12" key="3">
    <citation type="journal article" name="Genome Announc.">
        <title>Improved Draft Genome Sequence of Clostridium pasteurianum Strain ATCC 6013 (DSM 525) Using a Hybrid Next-Generation Sequencing Approach.</title>
        <authorList>
            <person name="Pyne M.E."/>
            <person name="Utturkar S."/>
            <person name="Brown S.D."/>
            <person name="Moo-Young M."/>
            <person name="Chung D.A."/>
            <person name="Chou C.P."/>
        </authorList>
    </citation>
    <scope>NUCLEOTIDE SEQUENCE [LARGE SCALE GENOMIC DNA]</scope>
    <source>
        <strain evidence="11 12">ATCC 6013</strain>
    </source>
</reference>
<dbReference type="PROSITE" id="PS50928">
    <property type="entry name" value="ABC_TM1"/>
    <property type="match status" value="1"/>
</dbReference>
<dbReference type="EMBL" id="JPGY02000001">
    <property type="protein sequence ID" value="KRU13275.1"/>
    <property type="molecule type" value="Genomic_DNA"/>
</dbReference>
<dbReference type="GO" id="GO:0006865">
    <property type="term" value="P:amino acid transport"/>
    <property type="evidence" value="ECO:0007669"/>
    <property type="project" value="UniProtKB-KW"/>
</dbReference>
<feature type="transmembrane region" description="Helical" evidence="8">
    <location>
        <begin position="20"/>
        <end position="42"/>
    </location>
</feature>
<dbReference type="GO" id="GO:0022857">
    <property type="term" value="F:transmembrane transporter activity"/>
    <property type="evidence" value="ECO:0007669"/>
    <property type="project" value="InterPro"/>
</dbReference>
<evidence type="ECO:0000256" key="3">
    <source>
        <dbReference type="ARBA" id="ARBA00022475"/>
    </source>
</evidence>
<feature type="domain" description="ABC transmembrane type-1" evidence="9">
    <location>
        <begin position="18"/>
        <end position="207"/>
    </location>
</feature>
<evidence type="ECO:0000256" key="7">
    <source>
        <dbReference type="ARBA" id="ARBA00023136"/>
    </source>
</evidence>
<name>A0A0H3IYW2_CLOPA</name>
<keyword evidence="7 8" id="KW-0472">Membrane</keyword>
<dbReference type="Gene3D" id="1.10.3720.10">
    <property type="entry name" value="MetI-like"/>
    <property type="match status" value="1"/>
</dbReference>
<keyword evidence="3" id="KW-1003">Cell membrane</keyword>
<evidence type="ECO:0000313" key="12">
    <source>
        <dbReference type="Proteomes" id="UP000028042"/>
    </source>
</evidence>
<keyword evidence="5" id="KW-0029">Amino-acid transport</keyword>
<evidence type="ECO:0000256" key="4">
    <source>
        <dbReference type="ARBA" id="ARBA00022692"/>
    </source>
</evidence>
<feature type="transmembrane region" description="Helical" evidence="8">
    <location>
        <begin position="54"/>
        <end position="77"/>
    </location>
</feature>
<evidence type="ECO:0000313" key="13">
    <source>
        <dbReference type="Proteomes" id="UP000030905"/>
    </source>
</evidence>
<accession>A0A0H3IYW2</accession>
<dbReference type="Pfam" id="PF00528">
    <property type="entry name" value="BPD_transp_1"/>
    <property type="match status" value="1"/>
</dbReference>
<keyword evidence="13" id="KW-1185">Reference proteome</keyword>
<evidence type="ECO:0000313" key="11">
    <source>
        <dbReference type="EMBL" id="KRU13275.1"/>
    </source>
</evidence>
<proteinExistence type="inferred from homology"/>
<comment type="similarity">
    <text evidence="8">Belongs to the binding-protein-dependent transport system permease family.</text>
</comment>
<evidence type="ECO:0000313" key="10">
    <source>
        <dbReference type="EMBL" id="AJA50714.1"/>
    </source>
</evidence>
<dbReference type="InterPro" id="IPR035906">
    <property type="entry name" value="MetI-like_sf"/>
</dbReference>
<dbReference type="KEGG" id="cpae:CPAST_c06260"/>
<dbReference type="InterPro" id="IPR000515">
    <property type="entry name" value="MetI-like"/>
</dbReference>
<dbReference type="FunFam" id="1.10.3720.10:FF:000033">
    <property type="entry name" value="Polar amino acid ABC transporter permease"/>
    <property type="match status" value="1"/>
</dbReference>
<evidence type="ECO:0000256" key="5">
    <source>
        <dbReference type="ARBA" id="ARBA00022970"/>
    </source>
</evidence>
<keyword evidence="4 8" id="KW-0812">Transmembrane</keyword>
<dbReference type="AlphaFoldDB" id="A0A0H3IYW2"/>
<feature type="transmembrane region" description="Helical" evidence="8">
    <location>
        <begin position="83"/>
        <end position="104"/>
    </location>
</feature>
<dbReference type="eggNOG" id="COG0765">
    <property type="taxonomic scope" value="Bacteria"/>
</dbReference>
<feature type="transmembrane region" description="Helical" evidence="8">
    <location>
        <begin position="188"/>
        <end position="206"/>
    </location>
</feature>
<dbReference type="GeneID" id="93072848"/>
<dbReference type="NCBIfam" id="TIGR01726">
    <property type="entry name" value="HEQRo_perm_3TM"/>
    <property type="match status" value="1"/>
</dbReference>
<reference evidence="10 13" key="1">
    <citation type="journal article" date="2015" name="Genome Announc.">
        <title>Complete Genome Sequence of the Nitrogen-Fixing and Solvent-Producing Clostridium pasteurianum DSM 525.</title>
        <authorList>
            <person name="Poehlein A."/>
            <person name="Grosse-Honebrink A."/>
            <person name="Zhang Y."/>
            <person name="Minton N.P."/>
            <person name="Daniel R."/>
        </authorList>
    </citation>
    <scope>NUCLEOTIDE SEQUENCE [LARGE SCALE GENOMIC DNA]</scope>
    <source>
        <strain evidence="10">DSM 525</strain>
        <strain evidence="13">DSM 525 / ATCC 6013</strain>
    </source>
</reference>
<dbReference type="PANTHER" id="PTHR30614">
    <property type="entry name" value="MEMBRANE COMPONENT OF AMINO ACID ABC TRANSPORTER"/>
    <property type="match status" value="1"/>
</dbReference>
<dbReference type="InterPro" id="IPR043429">
    <property type="entry name" value="ArtM/GltK/GlnP/TcyL/YhdX-like"/>
</dbReference>
<dbReference type="GO" id="GO:0043190">
    <property type="term" value="C:ATP-binding cassette (ABC) transporter complex"/>
    <property type="evidence" value="ECO:0007669"/>
    <property type="project" value="InterPro"/>
</dbReference>
<keyword evidence="2 8" id="KW-0813">Transport</keyword>
<dbReference type="PATRIC" id="fig|1262449.3.peg.527"/>
<evidence type="ECO:0000259" key="9">
    <source>
        <dbReference type="PROSITE" id="PS50928"/>
    </source>
</evidence>
<dbReference type="Proteomes" id="UP000028042">
    <property type="component" value="Unassembled WGS sequence"/>
</dbReference>
<organism evidence="10 13">
    <name type="scientific">Clostridium pasteurianum DSM 525 = ATCC 6013</name>
    <dbReference type="NCBI Taxonomy" id="1262449"/>
    <lineage>
        <taxon>Bacteria</taxon>
        <taxon>Bacillati</taxon>
        <taxon>Bacillota</taxon>
        <taxon>Clostridia</taxon>
        <taxon>Eubacteriales</taxon>
        <taxon>Clostridiaceae</taxon>
        <taxon>Clostridium</taxon>
    </lineage>
</organism>
<dbReference type="RefSeq" id="WP_004455369.1">
    <property type="nucleotide sequence ID" value="NZ_ANZB01000001.1"/>
</dbReference>
<evidence type="ECO:0000256" key="6">
    <source>
        <dbReference type="ARBA" id="ARBA00022989"/>
    </source>
</evidence>
<dbReference type="CDD" id="cd06261">
    <property type="entry name" value="TM_PBP2"/>
    <property type="match status" value="1"/>
</dbReference>
<keyword evidence="6 8" id="KW-1133">Transmembrane helix</keyword>
<dbReference type="KEGG" id="cpat:CLPA_c06260"/>
<sequence length="216" mass="23869">MNTELLIKQSLPTLFDGLRVTIEITVISLIIAIIIGLIIGLMNISRNKVLKIIAIIYIDIVRGTPLIVQAFFIYFGLPAVLDFKINALTAGIIAISFNAGAYMAEIFRAGILSIDKGQMEAARSLGLPYGKSMTKIILPQAVRRMVPALINQFIISLKDTSILSVIGIQELTQSGEIIIASTFKSFQIWSVVGIMYFILIMILTVLSRNIERRLKV</sequence>
<comment type="subcellular location">
    <subcellularLocation>
        <location evidence="1 8">Cell membrane</location>
        <topology evidence="1 8">Multi-pass membrane protein</topology>
    </subcellularLocation>
</comment>
<dbReference type="InterPro" id="IPR010065">
    <property type="entry name" value="AA_ABC_transptr_permease_3TM"/>
</dbReference>
<dbReference type="SUPFAM" id="SSF161098">
    <property type="entry name" value="MetI-like"/>
    <property type="match status" value="1"/>
</dbReference>
<evidence type="ECO:0000256" key="1">
    <source>
        <dbReference type="ARBA" id="ARBA00004651"/>
    </source>
</evidence>